<dbReference type="CDD" id="cd01650">
    <property type="entry name" value="RT_nLTR_like"/>
    <property type="match status" value="1"/>
</dbReference>
<keyword evidence="4" id="KW-1185">Reference proteome</keyword>
<evidence type="ECO:0000313" key="4">
    <source>
        <dbReference type="Proteomes" id="UP000541558"/>
    </source>
</evidence>
<accession>A0A8H5F1Q6</accession>
<comment type="caution">
    <text evidence="3">The sequence shown here is derived from an EMBL/GenBank/DDBJ whole genome shotgun (WGS) entry which is preliminary data.</text>
</comment>
<name>A0A8H5F1Q6_9AGAR</name>
<feature type="region of interest" description="Disordered" evidence="1">
    <location>
        <begin position="334"/>
        <end position="434"/>
    </location>
</feature>
<evidence type="ECO:0000256" key="1">
    <source>
        <dbReference type="SAM" id="MobiDB-lite"/>
    </source>
</evidence>
<proteinExistence type="predicted"/>
<dbReference type="SUPFAM" id="SSF56672">
    <property type="entry name" value="DNA/RNA polymerases"/>
    <property type="match status" value="1"/>
</dbReference>
<gene>
    <name evidence="3" type="ORF">D9611_010696</name>
</gene>
<feature type="compositionally biased region" description="Low complexity" evidence="1">
    <location>
        <begin position="44"/>
        <end position="65"/>
    </location>
</feature>
<evidence type="ECO:0000259" key="2">
    <source>
        <dbReference type="PROSITE" id="PS50878"/>
    </source>
</evidence>
<feature type="compositionally biased region" description="Low complexity" evidence="1">
    <location>
        <begin position="138"/>
        <end position="151"/>
    </location>
</feature>
<protein>
    <recommendedName>
        <fullName evidence="2">Reverse transcriptase domain-containing protein</fullName>
    </recommendedName>
</protein>
<dbReference type="Gene3D" id="3.60.10.10">
    <property type="entry name" value="Endonuclease/exonuclease/phosphatase"/>
    <property type="match status" value="1"/>
</dbReference>
<reference evidence="3 4" key="1">
    <citation type="journal article" date="2020" name="ISME J.">
        <title>Uncovering the hidden diversity of litter-decomposition mechanisms in mushroom-forming fungi.</title>
        <authorList>
            <person name="Floudas D."/>
            <person name="Bentzer J."/>
            <person name="Ahren D."/>
            <person name="Johansson T."/>
            <person name="Persson P."/>
            <person name="Tunlid A."/>
        </authorList>
    </citation>
    <scope>NUCLEOTIDE SEQUENCE [LARGE SCALE GENOMIC DNA]</scope>
    <source>
        <strain evidence="3 4">CBS 175.51</strain>
    </source>
</reference>
<dbReference type="InterPro" id="IPR036691">
    <property type="entry name" value="Endo/exonu/phosph_ase_sf"/>
</dbReference>
<dbReference type="InterPro" id="IPR000477">
    <property type="entry name" value="RT_dom"/>
</dbReference>
<dbReference type="SUPFAM" id="SSF56219">
    <property type="entry name" value="DNase I-like"/>
    <property type="match status" value="1"/>
</dbReference>
<feature type="domain" description="Reverse transcriptase" evidence="2">
    <location>
        <begin position="963"/>
        <end position="1211"/>
    </location>
</feature>
<dbReference type="Proteomes" id="UP000541558">
    <property type="component" value="Unassembled WGS sequence"/>
</dbReference>
<feature type="compositionally biased region" description="Gly residues" evidence="1">
    <location>
        <begin position="82"/>
        <end position="99"/>
    </location>
</feature>
<organism evidence="3 4">
    <name type="scientific">Ephemerocybe angulata</name>
    <dbReference type="NCBI Taxonomy" id="980116"/>
    <lineage>
        <taxon>Eukaryota</taxon>
        <taxon>Fungi</taxon>
        <taxon>Dikarya</taxon>
        <taxon>Basidiomycota</taxon>
        <taxon>Agaricomycotina</taxon>
        <taxon>Agaricomycetes</taxon>
        <taxon>Agaricomycetidae</taxon>
        <taxon>Agaricales</taxon>
        <taxon>Agaricineae</taxon>
        <taxon>Psathyrellaceae</taxon>
        <taxon>Ephemerocybe</taxon>
    </lineage>
</organism>
<dbReference type="InterPro" id="IPR043502">
    <property type="entry name" value="DNA/RNA_pol_sf"/>
</dbReference>
<feature type="compositionally biased region" description="Pro residues" evidence="1">
    <location>
        <begin position="128"/>
        <end position="137"/>
    </location>
</feature>
<dbReference type="Pfam" id="PF03372">
    <property type="entry name" value="Exo_endo_phos"/>
    <property type="match status" value="1"/>
</dbReference>
<feature type="region of interest" description="Disordered" evidence="1">
    <location>
        <begin position="1"/>
        <end position="161"/>
    </location>
</feature>
<dbReference type="InterPro" id="IPR005135">
    <property type="entry name" value="Endo/exonuclease/phosphatase"/>
</dbReference>
<dbReference type="Pfam" id="PF00078">
    <property type="entry name" value="RVT_1"/>
    <property type="match status" value="1"/>
</dbReference>
<dbReference type="GO" id="GO:0003824">
    <property type="term" value="F:catalytic activity"/>
    <property type="evidence" value="ECO:0007669"/>
    <property type="project" value="InterPro"/>
</dbReference>
<dbReference type="OrthoDB" id="416119at2759"/>
<dbReference type="PANTHER" id="PTHR19446">
    <property type="entry name" value="REVERSE TRANSCRIPTASES"/>
    <property type="match status" value="1"/>
</dbReference>
<feature type="compositionally biased region" description="Low complexity" evidence="1">
    <location>
        <begin position="406"/>
        <end position="420"/>
    </location>
</feature>
<sequence>MARGGKRSRPSSAPDDNPRPPRRMSLTPDPDHMDEDFPPPPSSPSASSSGAPNSNSSTSTVNQTNMAQQLPFNPSPSPDPGQQGGAPGGPQHGASGSGAAGPTINVVPPGGQNPSLASNPASGSGSGPLPPPPPPPLAQHQVQQPPVLHAPQPGPQVPFYLNPVPGGGFPAILYRIEHITESMSDPQRQELRNAAVRSAIAFLSEDNPGNDPETRRMVLRAVLDGIGLANVVPRPLGLTPGRTHRRGHAHRRPAGMYLLEDLSPQQELMILQRPSFSTNRGTIFIFSLPLMNHSVIGILGGVVAEVRDASTNYITARVADQLIADKEQQDNMNTELDGAYSPVPQANGIANPRRREGTYRVSNTVDDDSGGLRDPGSNSSRPTENGHARCSGSELATVGTGGHCGAPPSSATAAPPTNNSRNTGTAPHSRKKKSRAALRIGTLNINGASVTSSFHKWSSIQSSLSMSSLSLLALQETHIVDSDVPLIEGHFRKLKVLANPDPSNSSSRNGTAFVLSVDKVRWAEVKHTIIIPGHASLLELPWHGSSTVNILNVYAPSGNSRANTDFWSALLRKWTQNRSLPRVHILLGDFNVVELKYDRLPPKADPAEPIDALDRFKQHFHLVDGWRQVHGPSKPDFTFSMTNSVGRKQWSRLDRIYLQGSLIDQSFFEPPGTPFVGKGRSTAPAFILDFPEAQRLLVKRAIQLDSDAWRVLEQEITDDNKYTIQKVWSSFKRDLLDIATAFARERTSRIDSMLNLWSARQDKILATANESDPDEVEIALTEVEDNIRALTREKLERRKLASSSRFHIEGETNSKYDFLIHKELKPRDTIVSLRTPNSSPPQYEHNFKKMVEIATQYHDQLQDKFHIPVTPGVADETAEDVLSHIRTELNEEQKSLFSQLLTKDDVRKALFEVPNGKAAGLDGLPVEVWKFLVKAYEKKQSDRRTHSAPFDVLTVLTAVLNNIETYGIANDTGFTDGWMCPIYKKKDRTNIANYRPITVLNTDYKVLTRVLSNKLGSVANSLIHEDQAGFLRNRSIFNHTALLHCTVALSELESKNGIIVGLDQEKAYDKIKHDYLWAVLRKFGLPEQFIRTLQSLYDGAETTIILNGVTGSPFRIRRGPLAEMLRSSDLRGLHFPCLSKRLLTCLFADDTTVFLSDSDDLVYLQSLLDTWCIVSGTKFNISKTVIIPVGAPEYREWVRTHRRLKPGGIPIPPDMHIAQKGEPVRILGAYYGDSISIDDVWKPIVEKVRCTLARWDRSRPTIRGRAQAANIMVGGYTQYLVKVQGMSESTLRVLEEAVDDFVYAKKGEKKANAVGIEVLQYPYPDGGLNLLNLRFWNEAAALTNLGEYLKPPRERPFWAYLAEVVHVFALRCGSLR</sequence>
<dbReference type="EMBL" id="JAACJK010000169">
    <property type="protein sequence ID" value="KAF5320474.1"/>
    <property type="molecule type" value="Genomic_DNA"/>
</dbReference>
<evidence type="ECO:0000313" key="3">
    <source>
        <dbReference type="EMBL" id="KAF5320474.1"/>
    </source>
</evidence>
<dbReference type="PROSITE" id="PS50878">
    <property type="entry name" value="RT_POL"/>
    <property type="match status" value="1"/>
</dbReference>
<feature type="compositionally biased region" description="Low complexity" evidence="1">
    <location>
        <begin position="113"/>
        <end position="123"/>
    </location>
</feature>